<reference evidence="2" key="1">
    <citation type="journal article" date="2019" name="J. Bacteriol.">
        <title>A Mutagenic Screen Identifies a TonB-Dependent Receptor Required for the Lanthanide Metal Switch in the Type I Methanotroph 'Methylotuvimicrobium buryatense' 5GB1C.</title>
        <authorList>
            <person name="Groom J.D."/>
            <person name="Ford S.M."/>
            <person name="Pesesky M.W."/>
            <person name="Lidstrom M.E."/>
        </authorList>
    </citation>
    <scope>NUCLEOTIDE SEQUENCE [LARGE SCALE GENOMIC DNA]</scope>
    <source>
        <strain evidence="2">5GB1C</strain>
    </source>
</reference>
<dbReference type="EMBL" id="CP035467">
    <property type="protein sequence ID" value="QCW83668.1"/>
    <property type="molecule type" value="Genomic_DNA"/>
</dbReference>
<proteinExistence type="predicted"/>
<gene>
    <name evidence="1" type="ORF">EQU24_16525</name>
</gene>
<dbReference type="AlphaFoldDB" id="A0A4P9UQH3"/>
<protein>
    <submittedName>
        <fullName evidence="1">Uncharacterized protein</fullName>
    </submittedName>
</protein>
<accession>A0A4P9UQH3</accession>
<sequence length="62" mass="7049">MKHEPVALPNLGRMMVFVDGENLVLRFQAMVAEGRMPIDDIAYEKDIYVWSNGSVWPGLNQV</sequence>
<evidence type="ECO:0000313" key="2">
    <source>
        <dbReference type="Proteomes" id="UP000305881"/>
    </source>
</evidence>
<dbReference type="RefSeq" id="WP_017842520.1">
    <property type="nucleotide sequence ID" value="NZ_CP035467.1"/>
</dbReference>
<dbReference type="OrthoDB" id="9800236at2"/>
<keyword evidence="2" id="KW-1185">Reference proteome</keyword>
<organism evidence="1 2">
    <name type="scientific">Methylotuvimicrobium buryatense</name>
    <name type="common">Methylomicrobium buryatense</name>
    <dbReference type="NCBI Taxonomy" id="95641"/>
    <lineage>
        <taxon>Bacteria</taxon>
        <taxon>Pseudomonadati</taxon>
        <taxon>Pseudomonadota</taxon>
        <taxon>Gammaproteobacteria</taxon>
        <taxon>Methylococcales</taxon>
        <taxon>Methylococcaceae</taxon>
        <taxon>Methylotuvimicrobium</taxon>
    </lineage>
</organism>
<evidence type="ECO:0000313" key="1">
    <source>
        <dbReference type="EMBL" id="QCW83668.1"/>
    </source>
</evidence>
<name>A0A4P9UQH3_METBY</name>
<dbReference type="KEGG" id="mbur:EQU24_16525"/>
<dbReference type="Proteomes" id="UP000305881">
    <property type="component" value="Chromosome"/>
</dbReference>